<dbReference type="GO" id="GO:0008652">
    <property type="term" value="P:amino acid biosynthetic process"/>
    <property type="evidence" value="ECO:0007669"/>
    <property type="project" value="UniProtKB-ARBA"/>
</dbReference>
<dbReference type="PROSITE" id="PS00770">
    <property type="entry name" value="AA_TRANSFER_CLASS_4"/>
    <property type="match status" value="1"/>
</dbReference>
<dbReference type="InterPro" id="IPR043131">
    <property type="entry name" value="BCAT-like_N"/>
</dbReference>
<accession>A0A6J6LA58</accession>
<dbReference type="InterPro" id="IPR018300">
    <property type="entry name" value="Aminotrans_IV_CS"/>
</dbReference>
<reference evidence="4" key="1">
    <citation type="submission" date="2020-05" db="EMBL/GenBank/DDBJ databases">
        <authorList>
            <person name="Chiriac C."/>
            <person name="Salcher M."/>
            <person name="Ghai R."/>
            <person name="Kavagutti S V."/>
        </authorList>
    </citation>
    <scope>NUCLEOTIDE SEQUENCE</scope>
</reference>
<comment type="cofactor">
    <cofactor evidence="1">
        <name>pyridoxal 5'-phosphate</name>
        <dbReference type="ChEBI" id="CHEBI:597326"/>
    </cofactor>
</comment>
<dbReference type="SUPFAM" id="SSF56752">
    <property type="entry name" value="D-aminoacid aminotransferase-like PLP-dependent enzymes"/>
    <property type="match status" value="1"/>
</dbReference>
<comment type="similarity">
    <text evidence="2">Belongs to the class-IV pyridoxal-phosphate-dependent aminotransferase family.</text>
</comment>
<dbReference type="InterPro" id="IPR036038">
    <property type="entry name" value="Aminotransferase-like"/>
</dbReference>
<evidence type="ECO:0000313" key="4">
    <source>
        <dbReference type="EMBL" id="CAB4657514.1"/>
    </source>
</evidence>
<keyword evidence="3" id="KW-0663">Pyridoxal phosphate</keyword>
<dbReference type="PANTHER" id="PTHR42743:SF11">
    <property type="entry name" value="AMINODEOXYCHORISMATE LYASE"/>
    <property type="match status" value="1"/>
</dbReference>
<dbReference type="InterPro" id="IPR050571">
    <property type="entry name" value="Class-IV_PLP-Dep_Aminotrnsfr"/>
</dbReference>
<dbReference type="Gene3D" id="3.30.470.10">
    <property type="match status" value="1"/>
</dbReference>
<sequence>MAVTHFWINDELVPIADAKVSVLDHGFTVADGVFETLLVNDGKVFAIDRHLARLAKSASGLGIAMPDVSAINKGISQVLMGNPSIDFGRLRITITSGAGPLGSDRTSNSATLVISLAEQAAWPASTKILLVPWTRNENSPLAGLKTTSYAENVYALDAAKRHGFSEAVFCDTSGRLCEGTGSNIFLVKNDQIFTPSDASGLLRGITRDLVIEWANDSGFTVVERDVNPMELWDADEVFITSSTRDVHPVSELAKLDASGNVVERRTLAPGLVTEKLGNIFLTLRAETINP</sequence>
<evidence type="ECO:0000256" key="1">
    <source>
        <dbReference type="ARBA" id="ARBA00001933"/>
    </source>
</evidence>
<dbReference type="PANTHER" id="PTHR42743">
    <property type="entry name" value="AMINO-ACID AMINOTRANSFERASE"/>
    <property type="match status" value="1"/>
</dbReference>
<dbReference type="AlphaFoldDB" id="A0A6J6LA58"/>
<dbReference type="Gene3D" id="3.20.10.10">
    <property type="entry name" value="D-amino Acid Aminotransferase, subunit A, domain 2"/>
    <property type="match status" value="1"/>
</dbReference>
<dbReference type="InterPro" id="IPR001544">
    <property type="entry name" value="Aminotrans_IV"/>
</dbReference>
<proteinExistence type="inferred from homology"/>
<dbReference type="Pfam" id="PF01063">
    <property type="entry name" value="Aminotran_4"/>
    <property type="match status" value="1"/>
</dbReference>
<dbReference type="GO" id="GO:0003824">
    <property type="term" value="F:catalytic activity"/>
    <property type="evidence" value="ECO:0007669"/>
    <property type="project" value="InterPro"/>
</dbReference>
<evidence type="ECO:0000256" key="3">
    <source>
        <dbReference type="ARBA" id="ARBA00022898"/>
    </source>
</evidence>
<name>A0A6J6LA58_9ZZZZ</name>
<dbReference type="FunFam" id="3.20.10.10:FF:000002">
    <property type="entry name" value="D-alanine aminotransferase"/>
    <property type="match status" value="1"/>
</dbReference>
<dbReference type="InterPro" id="IPR043132">
    <property type="entry name" value="BCAT-like_C"/>
</dbReference>
<organism evidence="4">
    <name type="scientific">freshwater metagenome</name>
    <dbReference type="NCBI Taxonomy" id="449393"/>
    <lineage>
        <taxon>unclassified sequences</taxon>
        <taxon>metagenomes</taxon>
        <taxon>ecological metagenomes</taxon>
    </lineage>
</organism>
<dbReference type="EMBL" id="CAEZWI010000111">
    <property type="protein sequence ID" value="CAB4657514.1"/>
    <property type="molecule type" value="Genomic_DNA"/>
</dbReference>
<dbReference type="GO" id="GO:0005829">
    <property type="term" value="C:cytosol"/>
    <property type="evidence" value="ECO:0007669"/>
    <property type="project" value="TreeGrafter"/>
</dbReference>
<protein>
    <submittedName>
        <fullName evidence="4">Unannotated protein</fullName>
    </submittedName>
</protein>
<gene>
    <name evidence="4" type="ORF">UFOPK2237_00867</name>
</gene>
<dbReference type="GO" id="GO:0046394">
    <property type="term" value="P:carboxylic acid biosynthetic process"/>
    <property type="evidence" value="ECO:0007669"/>
    <property type="project" value="UniProtKB-ARBA"/>
</dbReference>
<evidence type="ECO:0000256" key="2">
    <source>
        <dbReference type="ARBA" id="ARBA00009320"/>
    </source>
</evidence>